<feature type="region of interest" description="Disordered" evidence="1">
    <location>
        <begin position="42"/>
        <end position="100"/>
    </location>
</feature>
<dbReference type="HOGENOM" id="CLU_2306308_0_0_1"/>
<accession>X0B6K6</accession>
<feature type="compositionally biased region" description="Acidic residues" evidence="1">
    <location>
        <begin position="61"/>
        <end position="89"/>
    </location>
</feature>
<protein>
    <submittedName>
        <fullName evidence="2">Uncharacterized protein</fullName>
    </submittedName>
</protein>
<proteinExistence type="predicted"/>
<name>X0B6K6_FUSOX</name>
<evidence type="ECO:0000313" key="3">
    <source>
        <dbReference type="Proteomes" id="UP000030663"/>
    </source>
</evidence>
<evidence type="ECO:0000256" key="1">
    <source>
        <dbReference type="SAM" id="MobiDB-lite"/>
    </source>
</evidence>
<gene>
    <name evidence="2" type="ORF">FOQG_17549</name>
</gene>
<feature type="region of interest" description="Disordered" evidence="1">
    <location>
        <begin position="1"/>
        <end position="24"/>
    </location>
</feature>
<evidence type="ECO:0000313" key="2">
    <source>
        <dbReference type="EMBL" id="EXK77750.1"/>
    </source>
</evidence>
<feature type="compositionally biased region" description="Polar residues" evidence="1">
    <location>
        <begin position="1"/>
        <end position="10"/>
    </location>
</feature>
<dbReference type="EMBL" id="JH658577">
    <property type="protein sequence ID" value="EXK77750.1"/>
    <property type="molecule type" value="Genomic_DNA"/>
</dbReference>
<reference evidence="2 3" key="1">
    <citation type="submission" date="2011-11" db="EMBL/GenBank/DDBJ databases">
        <title>The Genome Sequence of Fusarium oxysporum PHW815.</title>
        <authorList>
            <consortium name="The Broad Institute Genome Sequencing Platform"/>
            <person name="Ma L.-J."/>
            <person name="Gale L.R."/>
            <person name="Schwartz D.C."/>
            <person name="Zhou S."/>
            <person name="Corby-Kistler H."/>
            <person name="Young S.K."/>
            <person name="Zeng Q."/>
            <person name="Gargeya S."/>
            <person name="Fitzgerald M."/>
            <person name="Haas B."/>
            <person name="Abouelleil A."/>
            <person name="Alvarado L."/>
            <person name="Arachchi H.M."/>
            <person name="Berlin A."/>
            <person name="Brown A."/>
            <person name="Chapman S.B."/>
            <person name="Chen Z."/>
            <person name="Dunbar C."/>
            <person name="Freedman E."/>
            <person name="Gearin G."/>
            <person name="Goldberg J."/>
            <person name="Griggs A."/>
            <person name="Gujja S."/>
            <person name="Heiman D."/>
            <person name="Howarth C."/>
            <person name="Larson L."/>
            <person name="Lui A."/>
            <person name="MacDonald P.J.P."/>
            <person name="Montmayeur A."/>
            <person name="Murphy C."/>
            <person name="Neiman D."/>
            <person name="Pearson M."/>
            <person name="Priest M."/>
            <person name="Roberts A."/>
            <person name="Saif S."/>
            <person name="Shea T."/>
            <person name="Shenoy N."/>
            <person name="Sisk P."/>
            <person name="Stolte C."/>
            <person name="Sykes S."/>
            <person name="Wortman J."/>
            <person name="Nusbaum C."/>
            <person name="Birren B."/>
        </authorList>
    </citation>
    <scope>NUCLEOTIDE SEQUENCE [LARGE SCALE GENOMIC DNA]</scope>
    <source>
        <strain evidence="2 3">54005</strain>
    </source>
</reference>
<dbReference type="AlphaFoldDB" id="X0B6K6"/>
<dbReference type="Proteomes" id="UP000030663">
    <property type="component" value="Unassembled WGS sequence"/>
</dbReference>
<organism evidence="2 3">
    <name type="scientific">Fusarium oxysporum f. sp. raphani 54005</name>
    <dbReference type="NCBI Taxonomy" id="1089458"/>
    <lineage>
        <taxon>Eukaryota</taxon>
        <taxon>Fungi</taxon>
        <taxon>Dikarya</taxon>
        <taxon>Ascomycota</taxon>
        <taxon>Pezizomycotina</taxon>
        <taxon>Sordariomycetes</taxon>
        <taxon>Hypocreomycetidae</taxon>
        <taxon>Hypocreales</taxon>
        <taxon>Nectriaceae</taxon>
        <taxon>Fusarium</taxon>
        <taxon>Fusarium oxysporum species complex</taxon>
    </lineage>
</organism>
<keyword evidence="3" id="KW-1185">Reference proteome</keyword>
<feature type="compositionally biased region" description="Basic and acidic residues" evidence="1">
    <location>
        <begin position="51"/>
        <end position="60"/>
    </location>
</feature>
<feature type="compositionally biased region" description="Basic and acidic residues" evidence="1">
    <location>
        <begin position="90"/>
        <end position="100"/>
    </location>
</feature>
<sequence length="100" mass="11012">METPESQLGSSPHGRAGVHNSPTSSKVKIICLAKGGDDIWQSAEDIDLDPAVDKDKGHDGDEGEYEDEDEDEIQDDDDDSDGDEGEDDERYDKLEDESQK</sequence>